<dbReference type="Gene3D" id="2.130.10.10">
    <property type="entry name" value="YVTN repeat-like/Quinoprotein amine dehydrogenase"/>
    <property type="match status" value="1"/>
</dbReference>
<keyword evidence="1 3" id="KW-0853">WD repeat</keyword>
<dbReference type="AlphaFoldDB" id="A0AAV3QII7"/>
<sequence>MEVESMEVEAQNSNLNLDSLKRFGLKNSIQTNFGQDYVFQIAPMDDWTTMAVSLSTNALKLYSPQSGQYYGECLGHSATVNHISFSGPSPHVLHSCSSDGTIRAWDSRSFQQVSCINVGPSQEVFCFSFAGAGDNLLAAGCKTELHFWDWRTQRQVACLKESHMEDVTQVQFVPGHQNKLISASVDGLMCLFDTGGDINDDYLESVYNMGTSVGKIGFFGKKNEKLWCLTHIETLSVWDWRSATNEANFEDARSLASNSWMLDNVDYFIDCHYSREEDRLFVIGGTNSGSFGYFPVTYQGNRSIGPSEAIFEGGHAGIIRCVLPMSNMPGRTTQTQGIFGWTGGEDGRLCCWRPDELSKTNRSWISSTLVSKSPKTSRKNRHHPY</sequence>
<evidence type="ECO:0000256" key="1">
    <source>
        <dbReference type="ARBA" id="ARBA00022574"/>
    </source>
</evidence>
<evidence type="ECO:0000256" key="2">
    <source>
        <dbReference type="ARBA" id="ARBA00022737"/>
    </source>
</evidence>
<dbReference type="PANTHER" id="PTHR22889">
    <property type="entry name" value="WD REPEAT-CONTAINING PROTEIN 89"/>
    <property type="match status" value="1"/>
</dbReference>
<evidence type="ECO:0000256" key="3">
    <source>
        <dbReference type="PROSITE-ProRule" id="PRU00221"/>
    </source>
</evidence>
<name>A0AAV3QII7_LITER</name>
<dbReference type="InterPro" id="IPR036322">
    <property type="entry name" value="WD40_repeat_dom_sf"/>
</dbReference>
<evidence type="ECO:0000313" key="5">
    <source>
        <dbReference type="Proteomes" id="UP001454036"/>
    </source>
</evidence>
<dbReference type="PROSITE" id="PS50082">
    <property type="entry name" value="WD_REPEATS_2"/>
    <property type="match status" value="1"/>
</dbReference>
<gene>
    <name evidence="4" type="ORF">LIER_18940</name>
</gene>
<dbReference type="SMART" id="SM00320">
    <property type="entry name" value="WD40"/>
    <property type="match status" value="3"/>
</dbReference>
<dbReference type="SUPFAM" id="SSF50978">
    <property type="entry name" value="WD40 repeat-like"/>
    <property type="match status" value="1"/>
</dbReference>
<protein>
    <submittedName>
        <fullName evidence="4">Uncharacterized protein</fullName>
    </submittedName>
</protein>
<dbReference type="EMBL" id="BAABME010004611">
    <property type="protein sequence ID" value="GAA0162956.1"/>
    <property type="molecule type" value="Genomic_DNA"/>
</dbReference>
<dbReference type="Pfam" id="PF00400">
    <property type="entry name" value="WD40"/>
    <property type="match status" value="1"/>
</dbReference>
<keyword evidence="2" id="KW-0677">Repeat</keyword>
<dbReference type="InterPro" id="IPR015943">
    <property type="entry name" value="WD40/YVTN_repeat-like_dom_sf"/>
</dbReference>
<accession>A0AAV3QII7</accession>
<dbReference type="Proteomes" id="UP001454036">
    <property type="component" value="Unassembled WGS sequence"/>
</dbReference>
<dbReference type="PANTHER" id="PTHR22889:SF0">
    <property type="entry name" value="WD REPEAT-CONTAINING PROTEIN 89"/>
    <property type="match status" value="1"/>
</dbReference>
<dbReference type="InterPro" id="IPR039328">
    <property type="entry name" value="WDR89"/>
</dbReference>
<proteinExistence type="predicted"/>
<reference evidence="4 5" key="1">
    <citation type="submission" date="2024-01" db="EMBL/GenBank/DDBJ databases">
        <title>The complete chloroplast genome sequence of Lithospermum erythrorhizon: insights into the phylogenetic relationship among Boraginaceae species and the maternal lineages of purple gromwells.</title>
        <authorList>
            <person name="Okada T."/>
            <person name="Watanabe K."/>
        </authorList>
    </citation>
    <scope>NUCLEOTIDE SEQUENCE [LARGE SCALE GENOMIC DNA]</scope>
</reference>
<feature type="repeat" description="WD" evidence="3">
    <location>
        <begin position="73"/>
        <end position="115"/>
    </location>
</feature>
<organism evidence="4 5">
    <name type="scientific">Lithospermum erythrorhizon</name>
    <name type="common">Purple gromwell</name>
    <name type="synonym">Lithospermum officinale var. erythrorhizon</name>
    <dbReference type="NCBI Taxonomy" id="34254"/>
    <lineage>
        <taxon>Eukaryota</taxon>
        <taxon>Viridiplantae</taxon>
        <taxon>Streptophyta</taxon>
        <taxon>Embryophyta</taxon>
        <taxon>Tracheophyta</taxon>
        <taxon>Spermatophyta</taxon>
        <taxon>Magnoliopsida</taxon>
        <taxon>eudicotyledons</taxon>
        <taxon>Gunneridae</taxon>
        <taxon>Pentapetalae</taxon>
        <taxon>asterids</taxon>
        <taxon>lamiids</taxon>
        <taxon>Boraginales</taxon>
        <taxon>Boraginaceae</taxon>
        <taxon>Boraginoideae</taxon>
        <taxon>Lithospermeae</taxon>
        <taxon>Lithospermum</taxon>
    </lineage>
</organism>
<keyword evidence="5" id="KW-1185">Reference proteome</keyword>
<dbReference type="InterPro" id="IPR001680">
    <property type="entry name" value="WD40_rpt"/>
</dbReference>
<evidence type="ECO:0000313" key="4">
    <source>
        <dbReference type="EMBL" id="GAA0162956.1"/>
    </source>
</evidence>
<comment type="caution">
    <text evidence="4">The sequence shown here is derived from an EMBL/GenBank/DDBJ whole genome shotgun (WGS) entry which is preliminary data.</text>
</comment>